<dbReference type="EC" id="5.6.2.4" evidence="13 15"/>
<evidence type="ECO:0000259" key="16">
    <source>
        <dbReference type="PROSITE" id="PS51192"/>
    </source>
</evidence>
<dbReference type="Pfam" id="PF00270">
    <property type="entry name" value="DEAD"/>
    <property type="match status" value="1"/>
</dbReference>
<dbReference type="eggNOG" id="COG1200">
    <property type="taxonomic scope" value="Bacteria"/>
</dbReference>
<comment type="catalytic activity">
    <reaction evidence="12 15">
        <text>Couples ATP hydrolysis with the unwinding of duplex DNA by translocating in the 3'-5' direction.</text>
        <dbReference type="EC" id="5.6.2.4"/>
    </reaction>
</comment>
<keyword evidence="11" id="KW-0413">Isomerase</keyword>
<keyword evidence="9 15" id="KW-0233">DNA recombination</keyword>
<proteinExistence type="inferred from homology"/>
<organism evidence="18 19">
    <name type="scientific">Syntrophobotulus glycolicus (strain DSM 8271 / FlGlyR)</name>
    <dbReference type="NCBI Taxonomy" id="645991"/>
    <lineage>
        <taxon>Bacteria</taxon>
        <taxon>Bacillati</taxon>
        <taxon>Bacillota</taxon>
        <taxon>Clostridia</taxon>
        <taxon>Eubacteriales</taxon>
        <taxon>Desulfitobacteriaceae</taxon>
        <taxon>Syntrophobotulus</taxon>
    </lineage>
</organism>
<comment type="similarity">
    <text evidence="1 15">Belongs to the helicase family. RecG subfamily.</text>
</comment>
<dbReference type="PANTHER" id="PTHR47964">
    <property type="entry name" value="ATP-DEPENDENT DNA HELICASE HOMOLOG RECG, CHLOROPLASTIC"/>
    <property type="match status" value="1"/>
</dbReference>
<dbReference type="GO" id="GO:0006310">
    <property type="term" value="P:DNA recombination"/>
    <property type="evidence" value="ECO:0007669"/>
    <property type="project" value="UniProtKB-UniRule"/>
</dbReference>
<evidence type="ECO:0000256" key="12">
    <source>
        <dbReference type="ARBA" id="ARBA00034617"/>
    </source>
</evidence>
<evidence type="ECO:0000256" key="8">
    <source>
        <dbReference type="ARBA" id="ARBA00023125"/>
    </source>
</evidence>
<feature type="domain" description="Helicase ATP-binding" evidence="16">
    <location>
        <begin position="366"/>
        <end position="527"/>
    </location>
</feature>
<dbReference type="SMART" id="SM00487">
    <property type="entry name" value="DEXDc"/>
    <property type="match status" value="1"/>
</dbReference>
<evidence type="ECO:0000256" key="2">
    <source>
        <dbReference type="ARBA" id="ARBA00017846"/>
    </source>
</evidence>
<keyword evidence="7 15" id="KW-0067">ATP-binding</keyword>
<dbReference type="InterPro" id="IPR033454">
    <property type="entry name" value="RecG_wedge"/>
</dbReference>
<gene>
    <name evidence="18" type="ordered locus">Sgly_2324</name>
</gene>
<keyword evidence="5 15" id="KW-0378">Hydrolase</keyword>
<dbReference type="NCBIfam" id="NF008165">
    <property type="entry name" value="PRK10917.1-3"/>
    <property type="match status" value="1"/>
</dbReference>
<keyword evidence="19" id="KW-1185">Reference proteome</keyword>
<dbReference type="STRING" id="645991.Sgly_2324"/>
<dbReference type="InterPro" id="IPR012340">
    <property type="entry name" value="NA-bd_OB-fold"/>
</dbReference>
<evidence type="ECO:0000259" key="17">
    <source>
        <dbReference type="PROSITE" id="PS51194"/>
    </source>
</evidence>
<dbReference type="GO" id="GO:0006281">
    <property type="term" value="P:DNA repair"/>
    <property type="evidence" value="ECO:0007669"/>
    <property type="project" value="UniProtKB-UniRule"/>
</dbReference>
<reference evidence="19" key="2">
    <citation type="submission" date="2011-02" db="EMBL/GenBank/DDBJ databases">
        <title>The complete genome of Syntrophobotulus glycolicus DSM 8271.</title>
        <authorList>
            <person name="Lucas S."/>
            <person name="Copeland A."/>
            <person name="Lapidus A."/>
            <person name="Bruce D."/>
            <person name="Goodwin L."/>
            <person name="Pitluck S."/>
            <person name="Kyrpides N."/>
            <person name="Mavromatis K."/>
            <person name="Pagani I."/>
            <person name="Ivanova N."/>
            <person name="Mikhailova N."/>
            <person name="Chertkov O."/>
            <person name="Held B."/>
            <person name="Detter J.C."/>
            <person name="Tapia R."/>
            <person name="Han C."/>
            <person name="Land M."/>
            <person name="Hauser L."/>
            <person name="Markowitz V."/>
            <person name="Cheng J.-F."/>
            <person name="Hugenholtz P."/>
            <person name="Woyke T."/>
            <person name="Wu D."/>
            <person name="Spring S."/>
            <person name="Schroeder M."/>
            <person name="Brambilla E."/>
            <person name="Klenk H.-P."/>
            <person name="Eisen J.A."/>
        </authorList>
    </citation>
    <scope>NUCLEOTIDE SEQUENCE [LARGE SCALE GENOMIC DNA]</scope>
    <source>
        <strain evidence="19">DSM 8271 / FlGlyR</strain>
    </source>
</reference>
<dbReference type="Gene3D" id="2.40.50.140">
    <property type="entry name" value="Nucleic acid-binding proteins"/>
    <property type="match status" value="1"/>
</dbReference>
<dbReference type="Pfam" id="PF17191">
    <property type="entry name" value="RecG_wedge"/>
    <property type="match status" value="1"/>
</dbReference>
<evidence type="ECO:0000313" key="19">
    <source>
        <dbReference type="Proteomes" id="UP000007488"/>
    </source>
</evidence>
<keyword evidence="6 15" id="KW-0347">Helicase</keyword>
<dbReference type="RefSeq" id="WP_013625477.1">
    <property type="nucleotide sequence ID" value="NC_015172.1"/>
</dbReference>
<feature type="domain" description="Helicase C-terminal" evidence="17">
    <location>
        <begin position="549"/>
        <end position="702"/>
    </location>
</feature>
<dbReference type="PROSITE" id="PS51194">
    <property type="entry name" value="HELICASE_CTER"/>
    <property type="match status" value="1"/>
</dbReference>
<evidence type="ECO:0000256" key="6">
    <source>
        <dbReference type="ARBA" id="ARBA00022806"/>
    </source>
</evidence>
<keyword evidence="8" id="KW-0238">DNA-binding</keyword>
<evidence type="ECO:0000256" key="7">
    <source>
        <dbReference type="ARBA" id="ARBA00022840"/>
    </source>
</evidence>
<keyword evidence="10 15" id="KW-0234">DNA repair</keyword>
<dbReference type="HOGENOM" id="CLU_005122_7_1_9"/>
<dbReference type="SMART" id="SM00490">
    <property type="entry name" value="HELICc"/>
    <property type="match status" value="1"/>
</dbReference>
<evidence type="ECO:0000256" key="4">
    <source>
        <dbReference type="ARBA" id="ARBA00022763"/>
    </source>
</evidence>
<dbReference type="InterPro" id="IPR027417">
    <property type="entry name" value="P-loop_NTPase"/>
</dbReference>
<dbReference type="GO" id="GO:0003677">
    <property type="term" value="F:DNA binding"/>
    <property type="evidence" value="ECO:0007669"/>
    <property type="project" value="UniProtKB-KW"/>
</dbReference>
<dbReference type="InterPro" id="IPR011545">
    <property type="entry name" value="DEAD/DEAH_box_helicase_dom"/>
</dbReference>
<keyword evidence="3 15" id="KW-0547">Nucleotide-binding</keyword>
<evidence type="ECO:0000256" key="1">
    <source>
        <dbReference type="ARBA" id="ARBA00007504"/>
    </source>
</evidence>
<dbReference type="GO" id="GO:0005524">
    <property type="term" value="F:ATP binding"/>
    <property type="evidence" value="ECO:0007669"/>
    <property type="project" value="UniProtKB-KW"/>
</dbReference>
<evidence type="ECO:0000256" key="14">
    <source>
        <dbReference type="ARBA" id="ARBA00048988"/>
    </source>
</evidence>
<dbReference type="PANTHER" id="PTHR47964:SF1">
    <property type="entry name" value="ATP-DEPENDENT DNA HELICASE HOMOLOG RECG, CHLOROPLASTIC"/>
    <property type="match status" value="1"/>
</dbReference>
<dbReference type="Pfam" id="PF19833">
    <property type="entry name" value="RecG_dom3_C"/>
    <property type="match status" value="1"/>
</dbReference>
<dbReference type="NCBIfam" id="NF008168">
    <property type="entry name" value="PRK10917.2-2"/>
    <property type="match status" value="1"/>
</dbReference>
<dbReference type="Gene3D" id="3.40.50.300">
    <property type="entry name" value="P-loop containing nucleotide triphosphate hydrolases"/>
    <property type="match status" value="2"/>
</dbReference>
<protein>
    <recommendedName>
        <fullName evidence="2 15">ATP-dependent DNA helicase RecG</fullName>
        <ecNumber evidence="13 15">5.6.2.4</ecNumber>
    </recommendedName>
</protein>
<sequence length="768" mass="86526">MENKTVVSIKNALRAEEKQGYLNTGAIGGFGAFLHDVLPVLQKMATPEQWEVVQEIVREYELAPPRKRKGLLDALIKIIENRLTLLPEKIKMKSSATAPAGDSAIQLQYVKGVGPQRIRQLENLGIRTVRELLQHYPRRYEIRTSRLINELQDGEIAVVTGTVSGSQISRGRVKVTKLRIEQDGSYIDAVWFNQTHIPRQFPAGSVVSITGKVQWNKKVPELLATEIEKGNNDRQRTEIVAIYPETARLNSKAIRFIMRNASAQIEEIFPEVFPDEDCQGWLKRPEAIREIHFPSSPEKAKIARERLIIEEILFFQLAIAELRDPVSGNSSPVLQKGKELLHKWLHILEFQLTRAQKRVIGEIFRDMATTRGMTRLVQGDVGSGKTAVAMAALLQAVGSGYQGAMMVPTEVLALQHYHSLTRVFQPLGVRAALLLGSQGKSEREEILVDLEQGKIDVIVGTHALIQDQVRYHALGLVVTDEQHRFGVRQRTRLQDKGESPHVLVMTATPIPRTLALTLYGDLQLSVIDEMPAGRKPVMTRKMTERSRAQLEKFLEQQVAAGRQIFVVCPLVQETEKTDFISATEKARVLAERFPAWKVALLHGRMKGQEKEEVMRRFHQGEINILVSTTVIEVGVNVPNATVMVIENAERFGLAQLHQLRGRVGRGDHQSFCILVSESRDSARLNVLCETEDGFKIAEEDLKLRGPGELLGLRQHGAAELKLADLARDGRLVEKAYILLQKILKEPEKYQEVYQEVEKQYPRNKTGIN</sequence>
<evidence type="ECO:0000256" key="3">
    <source>
        <dbReference type="ARBA" id="ARBA00022741"/>
    </source>
</evidence>
<dbReference type="KEGG" id="sgy:Sgly_2324"/>
<accession>F0SUG2</accession>
<dbReference type="PROSITE" id="PS51192">
    <property type="entry name" value="HELICASE_ATP_BIND_1"/>
    <property type="match status" value="1"/>
</dbReference>
<dbReference type="SUPFAM" id="SSF50249">
    <property type="entry name" value="Nucleic acid-binding proteins"/>
    <property type="match status" value="1"/>
</dbReference>
<keyword evidence="4 15" id="KW-0227">DNA damage</keyword>
<dbReference type="OrthoDB" id="9804325at2"/>
<dbReference type="SUPFAM" id="SSF52540">
    <property type="entry name" value="P-loop containing nucleoside triphosphate hydrolases"/>
    <property type="match status" value="2"/>
</dbReference>
<dbReference type="Pfam" id="PF00271">
    <property type="entry name" value="Helicase_C"/>
    <property type="match status" value="1"/>
</dbReference>
<name>F0SUG2_SYNGF</name>
<dbReference type="InterPro" id="IPR047112">
    <property type="entry name" value="RecG/Mfd"/>
</dbReference>
<dbReference type="InterPro" id="IPR001650">
    <property type="entry name" value="Helicase_C-like"/>
</dbReference>
<evidence type="ECO:0000256" key="10">
    <source>
        <dbReference type="ARBA" id="ARBA00023204"/>
    </source>
</evidence>
<dbReference type="InterPro" id="IPR004609">
    <property type="entry name" value="ATP-dep_DNA_helicase_RecG"/>
</dbReference>
<dbReference type="InterPro" id="IPR045562">
    <property type="entry name" value="RecG_dom3_C"/>
</dbReference>
<evidence type="ECO:0000256" key="13">
    <source>
        <dbReference type="ARBA" id="ARBA00034808"/>
    </source>
</evidence>
<evidence type="ECO:0000256" key="11">
    <source>
        <dbReference type="ARBA" id="ARBA00023235"/>
    </source>
</evidence>
<dbReference type="GO" id="GO:0043138">
    <property type="term" value="F:3'-5' DNA helicase activity"/>
    <property type="evidence" value="ECO:0007669"/>
    <property type="project" value="UniProtKB-EC"/>
</dbReference>
<dbReference type="NCBIfam" id="TIGR00643">
    <property type="entry name" value="recG"/>
    <property type="match status" value="1"/>
</dbReference>
<dbReference type="InterPro" id="IPR014001">
    <property type="entry name" value="Helicase_ATP-bd"/>
</dbReference>
<evidence type="ECO:0000256" key="15">
    <source>
        <dbReference type="RuleBase" id="RU363016"/>
    </source>
</evidence>
<dbReference type="AlphaFoldDB" id="F0SUG2"/>
<dbReference type="GO" id="GO:0016887">
    <property type="term" value="F:ATP hydrolysis activity"/>
    <property type="evidence" value="ECO:0007669"/>
    <property type="project" value="RHEA"/>
</dbReference>
<evidence type="ECO:0000313" key="18">
    <source>
        <dbReference type="EMBL" id="ADY56612.1"/>
    </source>
</evidence>
<dbReference type="Proteomes" id="UP000007488">
    <property type="component" value="Chromosome"/>
</dbReference>
<reference evidence="18 19" key="1">
    <citation type="journal article" date="2011" name="Stand. Genomic Sci.">
        <title>Complete genome sequence of Syntrophobotulus glycolicus type strain (FlGlyR).</title>
        <authorList>
            <person name="Han C."/>
            <person name="Mwirichia R."/>
            <person name="Chertkov O."/>
            <person name="Held B."/>
            <person name="Lapidus A."/>
            <person name="Nolan M."/>
            <person name="Lucas S."/>
            <person name="Hammon N."/>
            <person name="Deshpande S."/>
            <person name="Cheng J.F."/>
            <person name="Tapia R."/>
            <person name="Goodwin L."/>
            <person name="Pitluck S."/>
            <person name="Huntemann M."/>
            <person name="Liolios K."/>
            <person name="Ivanova N."/>
            <person name="Pagani I."/>
            <person name="Mavromatis K."/>
            <person name="Ovchinikova G."/>
            <person name="Pati A."/>
            <person name="Chen A."/>
            <person name="Palaniappan K."/>
            <person name="Land M."/>
            <person name="Hauser L."/>
            <person name="Brambilla E.M."/>
            <person name="Rohde M."/>
            <person name="Spring S."/>
            <person name="Sikorski J."/>
            <person name="Goker M."/>
            <person name="Woyke T."/>
            <person name="Bristow J."/>
            <person name="Eisen J.A."/>
            <person name="Markowitz V."/>
            <person name="Hugenholtz P."/>
            <person name="Kyrpides N.C."/>
            <person name="Klenk H.P."/>
            <person name="Detter J.C."/>
        </authorList>
    </citation>
    <scope>NUCLEOTIDE SEQUENCE [LARGE SCALE GENOMIC DNA]</scope>
    <source>
        <strain evidence="19">DSM 8271 / FlGlyR</strain>
    </source>
</reference>
<dbReference type="EMBL" id="CP002547">
    <property type="protein sequence ID" value="ADY56612.1"/>
    <property type="molecule type" value="Genomic_DNA"/>
</dbReference>
<evidence type="ECO:0000256" key="9">
    <source>
        <dbReference type="ARBA" id="ARBA00023172"/>
    </source>
</evidence>
<dbReference type="CDD" id="cd17992">
    <property type="entry name" value="DEXHc_RecG"/>
    <property type="match status" value="1"/>
</dbReference>
<evidence type="ECO:0000256" key="5">
    <source>
        <dbReference type="ARBA" id="ARBA00022801"/>
    </source>
</evidence>
<comment type="function">
    <text evidence="15">Plays a critical role in recombination and DNA repair. Helps process Holliday junction intermediates to mature products by catalyzing branch migration. Has replication fork regression activity, unwinds stalled or blocked replication forks to make a HJ that can be resolved. Has a DNA unwinding activity characteristic of a DNA helicase with 3'-5' polarity.</text>
</comment>
<comment type="catalytic activity">
    <reaction evidence="14 15">
        <text>ATP + H2O = ADP + phosphate + H(+)</text>
        <dbReference type="Rhea" id="RHEA:13065"/>
        <dbReference type="ChEBI" id="CHEBI:15377"/>
        <dbReference type="ChEBI" id="CHEBI:15378"/>
        <dbReference type="ChEBI" id="CHEBI:30616"/>
        <dbReference type="ChEBI" id="CHEBI:43474"/>
        <dbReference type="ChEBI" id="CHEBI:456216"/>
        <dbReference type="EC" id="5.6.2.4"/>
    </reaction>
</comment>